<dbReference type="EMBL" id="LR215973">
    <property type="protein sequence ID" value="VFB00484.1"/>
    <property type="molecule type" value="Genomic_DNA"/>
</dbReference>
<evidence type="ECO:0000256" key="3">
    <source>
        <dbReference type="ARBA" id="ARBA00022827"/>
    </source>
</evidence>
<dbReference type="GO" id="GO:0003973">
    <property type="term" value="F:(S)-2-hydroxy-acid oxidase activity"/>
    <property type="evidence" value="ECO:0007669"/>
    <property type="project" value="UniProtKB-EC"/>
</dbReference>
<dbReference type="InterPro" id="IPR036188">
    <property type="entry name" value="FAD/NAD-bd_sf"/>
</dbReference>
<dbReference type="Gene3D" id="3.30.9.10">
    <property type="entry name" value="D-Amino Acid Oxidase, subunit A, domain 2"/>
    <property type="match status" value="1"/>
</dbReference>
<reference evidence="7 8" key="1">
    <citation type="submission" date="2019-02" db="EMBL/GenBank/DDBJ databases">
        <authorList>
            <consortium name="Pathogen Informatics"/>
        </authorList>
    </citation>
    <scope>NUCLEOTIDE SEQUENCE [LARGE SCALE GENOMIC DNA]</scope>
    <source>
        <strain evidence="7 8">3012STDY6756504</strain>
    </source>
</reference>
<accession>A0A4V6ICT3</accession>
<evidence type="ECO:0000256" key="2">
    <source>
        <dbReference type="ARBA" id="ARBA00022630"/>
    </source>
</evidence>
<keyword evidence="2" id="KW-0285">Flavoprotein</keyword>
<dbReference type="SUPFAM" id="SSF51905">
    <property type="entry name" value="FAD/NAD(P)-binding domain"/>
    <property type="match status" value="1"/>
</dbReference>
<dbReference type="AlphaFoldDB" id="A0A4V6ICT3"/>
<keyword evidence="4 7" id="KW-0560">Oxidoreductase</keyword>
<evidence type="ECO:0000256" key="4">
    <source>
        <dbReference type="ARBA" id="ARBA00023002"/>
    </source>
</evidence>
<dbReference type="GO" id="GO:0047545">
    <property type="term" value="F:(S)-2-hydroxyglutarate dehydrogenase activity"/>
    <property type="evidence" value="ECO:0007669"/>
    <property type="project" value="TreeGrafter"/>
</dbReference>
<name>A0A4V6ICT3_9NOCA</name>
<organism evidence="7 8">
    <name type="scientific">Nocardia cyriacigeorgica</name>
    <dbReference type="NCBI Taxonomy" id="135487"/>
    <lineage>
        <taxon>Bacteria</taxon>
        <taxon>Bacillati</taxon>
        <taxon>Actinomycetota</taxon>
        <taxon>Actinomycetes</taxon>
        <taxon>Mycobacteriales</taxon>
        <taxon>Nocardiaceae</taxon>
        <taxon>Nocardia</taxon>
    </lineage>
</organism>
<comment type="similarity">
    <text evidence="5">Belongs to the L2HGDH family.</text>
</comment>
<dbReference type="PANTHER" id="PTHR43104">
    <property type="entry name" value="L-2-HYDROXYGLUTARATE DEHYDROGENASE, MITOCHONDRIAL"/>
    <property type="match status" value="1"/>
</dbReference>
<evidence type="ECO:0000256" key="5">
    <source>
        <dbReference type="ARBA" id="ARBA00037941"/>
    </source>
</evidence>
<dbReference type="Proteomes" id="UP000290439">
    <property type="component" value="Chromosome"/>
</dbReference>
<evidence type="ECO:0000256" key="1">
    <source>
        <dbReference type="ARBA" id="ARBA00001974"/>
    </source>
</evidence>
<feature type="domain" description="FAD dependent oxidoreductase" evidence="6">
    <location>
        <begin position="3"/>
        <end position="391"/>
    </location>
</feature>
<comment type="cofactor">
    <cofactor evidence="1">
        <name>FAD</name>
        <dbReference type="ChEBI" id="CHEBI:57692"/>
    </cofactor>
</comment>
<dbReference type="Gene3D" id="3.50.50.60">
    <property type="entry name" value="FAD/NAD(P)-binding domain"/>
    <property type="match status" value="1"/>
</dbReference>
<evidence type="ECO:0000313" key="7">
    <source>
        <dbReference type="EMBL" id="VFB00484.1"/>
    </source>
</evidence>
<proteinExistence type="inferred from homology"/>
<evidence type="ECO:0000313" key="8">
    <source>
        <dbReference type="Proteomes" id="UP000290439"/>
    </source>
</evidence>
<protein>
    <submittedName>
        <fullName evidence="7">L-2-hydroxyglutarate oxidase LhgO</fullName>
        <ecNumber evidence="7">1.1.3.15</ecNumber>
    </submittedName>
</protein>
<dbReference type="GO" id="GO:0005737">
    <property type="term" value="C:cytoplasm"/>
    <property type="evidence" value="ECO:0007669"/>
    <property type="project" value="TreeGrafter"/>
</dbReference>
<keyword evidence="3" id="KW-0274">FAD</keyword>
<dbReference type="EC" id="1.1.3.15" evidence="7"/>
<dbReference type="RefSeq" id="WP_130918333.1">
    <property type="nucleotide sequence ID" value="NZ_LR215973.1"/>
</dbReference>
<dbReference type="Pfam" id="PF01266">
    <property type="entry name" value="DAO"/>
    <property type="match status" value="1"/>
</dbReference>
<dbReference type="NCBIfam" id="NF008726">
    <property type="entry name" value="PRK11728.1"/>
    <property type="match status" value="1"/>
</dbReference>
<sequence length="402" mass="43120">MYDFCVIGGGIVGVATAYRILRRAPGASLVLVEKAEALGTHQTGHNSGVIHSGIYYAPGSLKATLCRQGARATKEFAAAHGIAFDECGKLLVATDGVERERMLALYERSRVNGVDVELIDAAELGRREPHVNGVGALFVPDTGIVDYRRITDALADEVRAAGGQIVLGARVESVTETDAGVTVSGPAGSWTAAKLVACAGLQADRVARLAGLRIDTRIVPFRGEYYQLPPERAGLVDTLIYPIPDPDLPFLGVHLSPTIDGELTVGPNAVLGLSREGYRKGSIDLRDAREVLGYPGVHRVAKANVRTGLRELRNSLFKRGYLAECRRYCPELTMADLRPREAGIRAQAVARDGTLIHDFLVERTERMVHVLNAPSPAATSALPIADHIVDRLGLPADRATGR</sequence>
<evidence type="ECO:0000259" key="6">
    <source>
        <dbReference type="Pfam" id="PF01266"/>
    </source>
</evidence>
<dbReference type="PANTHER" id="PTHR43104:SF2">
    <property type="entry name" value="L-2-HYDROXYGLUTARATE DEHYDROGENASE, MITOCHONDRIAL"/>
    <property type="match status" value="1"/>
</dbReference>
<dbReference type="InterPro" id="IPR006076">
    <property type="entry name" value="FAD-dep_OxRdtase"/>
</dbReference>
<gene>
    <name evidence="7" type="primary">lhgO</name>
    <name evidence="7" type="ORF">NCTC10797_04280</name>
</gene>